<dbReference type="PIRSF" id="PIRSF016897">
    <property type="entry name" value="GlpP"/>
    <property type="match status" value="1"/>
</dbReference>
<dbReference type="Pfam" id="PF04309">
    <property type="entry name" value="G3P_antiterm"/>
    <property type="match status" value="1"/>
</dbReference>
<keyword evidence="1" id="KW-0805">Transcription regulation</keyword>
<dbReference type="PANTHER" id="PTHR35787:SF1">
    <property type="entry name" value="GLYCEROL UPTAKE OPERON ANTITERMINATOR REGULATORY PROTEIN"/>
    <property type="match status" value="1"/>
</dbReference>
<dbReference type="InterPro" id="IPR006699">
    <property type="entry name" value="GlpP"/>
</dbReference>
<evidence type="ECO:0000313" key="3">
    <source>
        <dbReference type="Proteomes" id="UP000769780"/>
    </source>
</evidence>
<sequence length="190" mass="21522">MVINFLAWRLLMIEQKILPASSNMKEFEQFLQSNYELGVFLDLHIAQLKNVNSMAKAAGKKMIYHVDLIQGIKNDEYATEYICQEYKPYGLISTKAGVIKKAKQKGVLAVQRIFLLDSHALEKSLKLLEKTKPDYIEVLPGAMPWMIEEVKERVGIPIFAGGFIRTREEVENALKAGATAITTSKTDLWT</sequence>
<comment type="caution">
    <text evidence="2">The sequence shown here is derived from an EMBL/GenBank/DDBJ whole genome shotgun (WGS) entry which is preliminary data.</text>
</comment>
<evidence type="ECO:0000256" key="1">
    <source>
        <dbReference type="PIRNR" id="PIRNR016897"/>
    </source>
</evidence>
<comment type="function">
    <text evidence="1">Regulates expression of the glpD operon. In the presence of glycerol 3-phosphate (G3P) causes antitermination of transcription of glpD at the inverted repeat of the leader region to enhance its transcription. Binds and stabilizes glpD leader mRNA.</text>
</comment>
<keyword evidence="1" id="KW-0804">Transcription</keyword>
<dbReference type="InterPro" id="IPR013785">
    <property type="entry name" value="Aldolase_TIM"/>
</dbReference>
<organism evidence="2 3">
    <name type="scientific">Mesobacillus maritimus</name>
    <dbReference type="NCBI Taxonomy" id="1643336"/>
    <lineage>
        <taxon>Bacteria</taxon>
        <taxon>Bacillati</taxon>
        <taxon>Bacillota</taxon>
        <taxon>Bacilli</taxon>
        <taxon>Bacillales</taxon>
        <taxon>Bacillaceae</taxon>
        <taxon>Mesobacillus</taxon>
    </lineage>
</organism>
<accession>A0ABS7KAD0</accession>
<dbReference type="EMBL" id="JACWFH010000033">
    <property type="protein sequence ID" value="MBY0099212.1"/>
    <property type="molecule type" value="Genomic_DNA"/>
</dbReference>
<dbReference type="Gene3D" id="3.20.20.70">
    <property type="entry name" value="Aldolase class I"/>
    <property type="match status" value="1"/>
</dbReference>
<dbReference type="PANTHER" id="PTHR35787">
    <property type="entry name" value="GLYCEROL UPTAKE OPERON ANTITERMINATOR REGULATORY PROTEIN"/>
    <property type="match status" value="1"/>
</dbReference>
<gene>
    <name evidence="2" type="ORF">H0185_20810</name>
</gene>
<protein>
    <recommendedName>
        <fullName evidence="1">Glycerol uptake operon antiterminator regulatory protein</fullName>
    </recommendedName>
</protein>
<keyword evidence="3" id="KW-1185">Reference proteome</keyword>
<dbReference type="SUPFAM" id="SSF110391">
    <property type="entry name" value="GlpP-like"/>
    <property type="match status" value="1"/>
</dbReference>
<keyword evidence="1" id="KW-0694">RNA-binding</keyword>
<proteinExistence type="predicted"/>
<evidence type="ECO:0000313" key="2">
    <source>
        <dbReference type="EMBL" id="MBY0099212.1"/>
    </source>
</evidence>
<reference evidence="2 3" key="1">
    <citation type="submission" date="2020-07" db="EMBL/GenBank/DDBJ databases">
        <title>Fungal Genomes of the International Space Station.</title>
        <authorList>
            <person name="Seuylemezian A."/>
            <person name="Singh N.K."/>
            <person name="Wood J."/>
            <person name="Venkateswaran K."/>
        </authorList>
    </citation>
    <scope>NUCLEOTIDE SEQUENCE [LARGE SCALE GENOMIC DNA]</scope>
    <source>
        <strain evidence="2 3">PL-B2</strain>
    </source>
</reference>
<dbReference type="Proteomes" id="UP000769780">
    <property type="component" value="Unassembled WGS sequence"/>
</dbReference>
<keyword evidence="1" id="KW-0319">Glycerol metabolism</keyword>
<name>A0ABS7KAD0_9BACI</name>